<name>A0A3R8PYK3_9GAMM</name>
<protein>
    <submittedName>
        <fullName evidence="1">Toprim domain-containing protein</fullName>
    </submittedName>
</protein>
<dbReference type="EMBL" id="QHJW02000151">
    <property type="protein sequence ID" value="RRO00899.1"/>
    <property type="molecule type" value="Genomic_DNA"/>
</dbReference>
<reference evidence="1" key="1">
    <citation type="submission" date="2018-11" db="EMBL/GenBank/DDBJ databases">
        <title>Draft genome sequences of proposed Pectobacterium aquaticum sp. nov. isolated in France from fresh water.</title>
        <authorList>
            <person name="Pedron J."/>
            <person name="Barny M.A."/>
        </authorList>
    </citation>
    <scope>NUCLEOTIDE SEQUENCE [LARGE SCALE GENOMIC DNA]</scope>
    <source>
        <strain evidence="1">A35-S23-M15</strain>
    </source>
</reference>
<sequence length="71" mass="7566">NVTAAYGVNGFTDEMRQAFIRHGVKQVLIAFDNDAAGDEGAEKLASSLVADGITPFRVVFPAGMDANEYLC</sequence>
<dbReference type="Proteomes" id="UP000256817">
    <property type="component" value="Unassembled WGS sequence"/>
</dbReference>
<feature type="non-terminal residue" evidence="1">
    <location>
        <position position="1"/>
    </location>
</feature>
<dbReference type="RefSeq" id="WP_116238286.1">
    <property type="nucleotide sequence ID" value="NZ_QHJW02000151.1"/>
</dbReference>
<keyword evidence="2" id="KW-1185">Reference proteome</keyword>
<evidence type="ECO:0000313" key="2">
    <source>
        <dbReference type="Proteomes" id="UP000256817"/>
    </source>
</evidence>
<dbReference type="Gene3D" id="3.40.1360.10">
    <property type="match status" value="1"/>
</dbReference>
<proteinExistence type="predicted"/>
<evidence type="ECO:0000313" key="1">
    <source>
        <dbReference type="EMBL" id="RRO00899.1"/>
    </source>
</evidence>
<dbReference type="Pfam" id="PF13155">
    <property type="entry name" value="Toprim_2"/>
    <property type="match status" value="1"/>
</dbReference>
<gene>
    <name evidence="1" type="ORF">DMB85_020965</name>
</gene>
<dbReference type="SUPFAM" id="SSF56731">
    <property type="entry name" value="DNA primase core"/>
    <property type="match status" value="1"/>
</dbReference>
<feature type="non-terminal residue" evidence="1">
    <location>
        <position position="71"/>
    </location>
</feature>
<accession>A0A3R8PYK3</accession>
<comment type="caution">
    <text evidence="1">The sequence shown here is derived from an EMBL/GenBank/DDBJ whole genome shotgun (WGS) entry which is preliminary data.</text>
</comment>
<organism evidence="1 2">
    <name type="scientific">Pectobacterium aquaticum</name>
    <dbReference type="NCBI Taxonomy" id="2204145"/>
    <lineage>
        <taxon>Bacteria</taxon>
        <taxon>Pseudomonadati</taxon>
        <taxon>Pseudomonadota</taxon>
        <taxon>Gammaproteobacteria</taxon>
        <taxon>Enterobacterales</taxon>
        <taxon>Pectobacteriaceae</taxon>
        <taxon>Pectobacterium</taxon>
    </lineage>
</organism>